<evidence type="ECO:0000256" key="1">
    <source>
        <dbReference type="ARBA" id="ARBA00022741"/>
    </source>
</evidence>
<comment type="pathway">
    <text evidence="3">Cofactor biosynthesis; coenzyme A biosynthesis; CoA from (R)-pantothenate: step 5/5.</text>
</comment>
<dbReference type="InterPro" id="IPR027417">
    <property type="entry name" value="P-loop_NTPase"/>
</dbReference>
<dbReference type="RefSeq" id="WP_062280457.1">
    <property type="nucleotide sequence ID" value="NZ_DF968181.1"/>
</dbReference>
<dbReference type="EMBL" id="DF968181">
    <property type="protein sequence ID" value="GAP40716.1"/>
    <property type="molecule type" value="Genomic_DNA"/>
</dbReference>
<dbReference type="UniPathway" id="UPA00241">
    <property type="reaction ID" value="UER00356"/>
</dbReference>
<keyword evidence="3" id="KW-0173">Coenzyme A biosynthesis</keyword>
<name>A0A0S7BK42_9CHLR</name>
<dbReference type="PANTHER" id="PTHR10695">
    <property type="entry name" value="DEPHOSPHO-COA KINASE-RELATED"/>
    <property type="match status" value="1"/>
</dbReference>
<dbReference type="GO" id="GO:0015937">
    <property type="term" value="P:coenzyme A biosynthetic process"/>
    <property type="evidence" value="ECO:0007669"/>
    <property type="project" value="UniProtKB-UniRule"/>
</dbReference>
<dbReference type="GO" id="GO:0004140">
    <property type="term" value="F:dephospho-CoA kinase activity"/>
    <property type="evidence" value="ECO:0007669"/>
    <property type="project" value="UniProtKB-UniRule"/>
</dbReference>
<evidence type="ECO:0000313" key="5">
    <source>
        <dbReference type="EMBL" id="GAP40716.1"/>
    </source>
</evidence>
<dbReference type="GO" id="GO:0005737">
    <property type="term" value="C:cytoplasm"/>
    <property type="evidence" value="ECO:0007669"/>
    <property type="project" value="UniProtKB-SubCell"/>
</dbReference>
<dbReference type="PATRIC" id="fig|1678840.3.peg.2048"/>
<comment type="function">
    <text evidence="3">Catalyzes the phosphorylation of the 3'-hydroxyl group of dephosphocoenzyme A to form coenzyme A.</text>
</comment>
<protein>
    <recommendedName>
        <fullName evidence="3 4">Dephospho-CoA kinase</fullName>
        <ecNumber evidence="3 4">2.7.1.24</ecNumber>
    </recommendedName>
    <alternativeName>
        <fullName evidence="3">Dephosphocoenzyme A kinase</fullName>
    </alternativeName>
</protein>
<dbReference type="CDD" id="cd02022">
    <property type="entry name" value="DPCK"/>
    <property type="match status" value="1"/>
</dbReference>
<evidence type="ECO:0000256" key="4">
    <source>
        <dbReference type="NCBIfam" id="TIGR00152"/>
    </source>
</evidence>
<evidence type="ECO:0000313" key="6">
    <source>
        <dbReference type="Proteomes" id="UP000053370"/>
    </source>
</evidence>
<dbReference type="SUPFAM" id="SSF52540">
    <property type="entry name" value="P-loop containing nucleoside triphosphate hydrolases"/>
    <property type="match status" value="1"/>
</dbReference>
<comment type="similarity">
    <text evidence="3">Belongs to the CoaE family.</text>
</comment>
<keyword evidence="6" id="KW-1185">Reference proteome</keyword>
<evidence type="ECO:0000256" key="3">
    <source>
        <dbReference type="HAMAP-Rule" id="MF_00376"/>
    </source>
</evidence>
<keyword evidence="3 5" id="KW-0418">Kinase</keyword>
<dbReference type="InterPro" id="IPR001977">
    <property type="entry name" value="Depp_CoAkinase"/>
</dbReference>
<keyword evidence="3" id="KW-0808">Transferase</keyword>
<sequence>MEERKQKIIIGLTGGIASGKSEVRKILESLGFLGIDADQISHEVFQKDSPVFDAVVGRFGKKILDFPDHPERASINRMRLSEFVFSDEDALKWLESVSHPYIIARIKLLIEQSDQPVVIEAIKLMSTDLASLCGQKWLVVSNEETQIHRLMEKRGLSVESARVRVAAQKSICWNLDDFDAIINSNVPLSELRLKVILLLEKMDANLDWKDYQDGTNPFSS</sequence>
<accession>A0A0S7BK42</accession>
<dbReference type="Proteomes" id="UP000053370">
    <property type="component" value="Unassembled WGS sequence"/>
</dbReference>
<comment type="subcellular location">
    <subcellularLocation>
        <location evidence="3">Cytoplasm</location>
    </subcellularLocation>
</comment>
<reference evidence="5" key="1">
    <citation type="journal article" date="2015" name="Genome Announc.">
        <title>Draft Genome Sequence of Anaerolineae Strain TC1, a Novel Isolate from a Methanogenic Wastewater Treatment System.</title>
        <authorList>
            <person name="Matsuura N."/>
            <person name="Tourlousse D.M."/>
            <person name="Sun L."/>
            <person name="Toyonaga M."/>
            <person name="Kuroda K."/>
            <person name="Ohashi A."/>
            <person name="Cruz R."/>
            <person name="Yamaguchi T."/>
            <person name="Sekiguchi Y."/>
        </authorList>
    </citation>
    <scope>NUCLEOTIDE SEQUENCE [LARGE SCALE GENOMIC DNA]</scope>
    <source>
        <strain evidence="5">TC1</strain>
    </source>
</reference>
<dbReference type="HAMAP" id="MF_00376">
    <property type="entry name" value="Dephospho_CoA_kinase"/>
    <property type="match status" value="1"/>
</dbReference>
<dbReference type="EC" id="2.7.1.24" evidence="3 4"/>
<feature type="binding site" evidence="3">
    <location>
        <begin position="17"/>
        <end position="22"/>
    </location>
    <ligand>
        <name>ATP</name>
        <dbReference type="ChEBI" id="CHEBI:30616"/>
    </ligand>
</feature>
<evidence type="ECO:0000256" key="2">
    <source>
        <dbReference type="ARBA" id="ARBA00022840"/>
    </source>
</evidence>
<comment type="catalytic activity">
    <reaction evidence="3">
        <text>3'-dephospho-CoA + ATP = ADP + CoA + H(+)</text>
        <dbReference type="Rhea" id="RHEA:18245"/>
        <dbReference type="ChEBI" id="CHEBI:15378"/>
        <dbReference type="ChEBI" id="CHEBI:30616"/>
        <dbReference type="ChEBI" id="CHEBI:57287"/>
        <dbReference type="ChEBI" id="CHEBI:57328"/>
        <dbReference type="ChEBI" id="CHEBI:456216"/>
        <dbReference type="EC" id="2.7.1.24"/>
    </reaction>
</comment>
<dbReference type="GO" id="GO:0005524">
    <property type="term" value="F:ATP binding"/>
    <property type="evidence" value="ECO:0007669"/>
    <property type="project" value="UniProtKB-UniRule"/>
</dbReference>
<dbReference type="Gene3D" id="3.40.50.300">
    <property type="entry name" value="P-loop containing nucleotide triphosphate hydrolases"/>
    <property type="match status" value="1"/>
</dbReference>
<dbReference type="STRING" id="1678840.ATC1_13695"/>
<gene>
    <name evidence="3" type="primary">coaE</name>
    <name evidence="5" type="ORF">ATC1_13695</name>
</gene>
<dbReference type="AlphaFoldDB" id="A0A0S7BK42"/>
<dbReference type="Pfam" id="PF01121">
    <property type="entry name" value="CoaE"/>
    <property type="match status" value="1"/>
</dbReference>
<dbReference type="PANTHER" id="PTHR10695:SF46">
    <property type="entry name" value="BIFUNCTIONAL COENZYME A SYNTHASE-RELATED"/>
    <property type="match status" value="1"/>
</dbReference>
<keyword evidence="2 3" id="KW-0067">ATP-binding</keyword>
<dbReference type="PROSITE" id="PS51219">
    <property type="entry name" value="DPCK"/>
    <property type="match status" value="1"/>
</dbReference>
<dbReference type="OrthoDB" id="9812943at2"/>
<proteinExistence type="inferred from homology"/>
<keyword evidence="3" id="KW-0963">Cytoplasm</keyword>
<keyword evidence="1 3" id="KW-0547">Nucleotide-binding</keyword>
<dbReference type="NCBIfam" id="TIGR00152">
    <property type="entry name" value="dephospho-CoA kinase"/>
    <property type="match status" value="1"/>
</dbReference>
<organism evidence="5">
    <name type="scientific">Flexilinea flocculi</name>
    <dbReference type="NCBI Taxonomy" id="1678840"/>
    <lineage>
        <taxon>Bacteria</taxon>
        <taxon>Bacillati</taxon>
        <taxon>Chloroflexota</taxon>
        <taxon>Anaerolineae</taxon>
        <taxon>Anaerolineales</taxon>
        <taxon>Anaerolineaceae</taxon>
        <taxon>Flexilinea</taxon>
    </lineage>
</organism>